<evidence type="ECO:0000256" key="1">
    <source>
        <dbReference type="SAM" id="Phobius"/>
    </source>
</evidence>
<evidence type="ECO:0000313" key="3">
    <source>
        <dbReference type="Proteomes" id="UP000606935"/>
    </source>
</evidence>
<accession>A0A917Z650</accession>
<proteinExistence type="predicted"/>
<protein>
    <submittedName>
        <fullName evidence="2">Uncharacterized protein</fullName>
    </submittedName>
</protein>
<evidence type="ECO:0000313" key="2">
    <source>
        <dbReference type="EMBL" id="GGO74125.1"/>
    </source>
</evidence>
<dbReference type="EMBL" id="BMLS01000008">
    <property type="protein sequence ID" value="GGO74125.1"/>
    <property type="molecule type" value="Genomic_DNA"/>
</dbReference>
<sequence length="80" mass="9311">MSEQKLRHLLRRHRAKAIRIYLLLLGFLFLLNFLFGNPEEQQIFAVAALVASLTLLIVISYLETLISELLAPKERHRDQP</sequence>
<feature type="transmembrane region" description="Helical" evidence="1">
    <location>
        <begin position="20"/>
        <end position="37"/>
    </location>
</feature>
<keyword evidence="1" id="KW-1133">Transmembrane helix</keyword>
<keyword evidence="3" id="KW-1185">Reference proteome</keyword>
<reference evidence="2" key="1">
    <citation type="journal article" date="2014" name="Int. J. Syst. Evol. Microbiol.">
        <title>Complete genome sequence of Corynebacterium casei LMG S-19264T (=DSM 44701T), isolated from a smear-ripened cheese.</title>
        <authorList>
            <consortium name="US DOE Joint Genome Institute (JGI-PGF)"/>
            <person name="Walter F."/>
            <person name="Albersmeier A."/>
            <person name="Kalinowski J."/>
            <person name="Ruckert C."/>
        </authorList>
    </citation>
    <scope>NUCLEOTIDE SEQUENCE</scope>
    <source>
        <strain evidence="2">CGMCC 1.7086</strain>
    </source>
</reference>
<keyword evidence="1" id="KW-0472">Membrane</keyword>
<dbReference type="AlphaFoldDB" id="A0A917Z650"/>
<keyword evidence="1" id="KW-0812">Transmembrane</keyword>
<feature type="transmembrane region" description="Helical" evidence="1">
    <location>
        <begin position="43"/>
        <end position="66"/>
    </location>
</feature>
<comment type="caution">
    <text evidence="2">The sequence shown here is derived from an EMBL/GenBank/DDBJ whole genome shotgun (WGS) entry which is preliminary data.</text>
</comment>
<dbReference type="RefSeq" id="WP_188698602.1">
    <property type="nucleotide sequence ID" value="NZ_BMLS01000008.1"/>
</dbReference>
<name>A0A917Z650_9ALTE</name>
<reference evidence="2" key="2">
    <citation type="submission" date="2020-09" db="EMBL/GenBank/DDBJ databases">
        <authorList>
            <person name="Sun Q."/>
            <person name="Zhou Y."/>
        </authorList>
    </citation>
    <scope>NUCLEOTIDE SEQUENCE</scope>
    <source>
        <strain evidence="2">CGMCC 1.7086</strain>
    </source>
</reference>
<gene>
    <name evidence="2" type="ORF">GCM10010982_36200</name>
</gene>
<dbReference type="Proteomes" id="UP000606935">
    <property type="component" value="Unassembled WGS sequence"/>
</dbReference>
<organism evidence="2 3">
    <name type="scientific">Bowmanella pacifica</name>
    <dbReference type="NCBI Taxonomy" id="502051"/>
    <lineage>
        <taxon>Bacteria</taxon>
        <taxon>Pseudomonadati</taxon>
        <taxon>Pseudomonadota</taxon>
        <taxon>Gammaproteobacteria</taxon>
        <taxon>Alteromonadales</taxon>
        <taxon>Alteromonadaceae</taxon>
        <taxon>Bowmanella</taxon>
    </lineage>
</organism>